<gene>
    <name evidence="2" type="ORF">BTMF_LOCUS3343</name>
</gene>
<proteinExistence type="predicted"/>
<name>A0A0R3QCF9_9BILA</name>
<reference evidence="4" key="1">
    <citation type="submission" date="2017-02" db="UniProtKB">
        <authorList>
            <consortium name="WormBaseParasite"/>
        </authorList>
    </citation>
    <scope>IDENTIFICATION</scope>
</reference>
<evidence type="ECO:0000313" key="2">
    <source>
        <dbReference type="EMBL" id="VDO14567.1"/>
    </source>
</evidence>
<dbReference type="EMBL" id="UZAG01002986">
    <property type="protein sequence ID" value="VDO14567.1"/>
    <property type="molecule type" value="Genomic_DNA"/>
</dbReference>
<sequence>MHSMSMSFGSDQQETGVTDGNFIANSNIIISDYDQV</sequence>
<evidence type="ECO:0000313" key="3">
    <source>
        <dbReference type="Proteomes" id="UP000280834"/>
    </source>
</evidence>
<dbReference type="STRING" id="42155.A0A0R3QCF9"/>
<evidence type="ECO:0000313" key="4">
    <source>
        <dbReference type="WBParaSite" id="BTMF_0000403901-mRNA-1"/>
    </source>
</evidence>
<keyword evidence="3" id="KW-1185">Reference proteome</keyword>
<dbReference type="AlphaFoldDB" id="A0A0R3QCF9"/>
<reference evidence="2 3" key="2">
    <citation type="submission" date="2018-11" db="EMBL/GenBank/DDBJ databases">
        <authorList>
            <consortium name="Pathogen Informatics"/>
        </authorList>
    </citation>
    <scope>NUCLEOTIDE SEQUENCE [LARGE SCALE GENOMIC DNA]</scope>
</reference>
<organism evidence="4">
    <name type="scientific">Brugia timori</name>
    <dbReference type="NCBI Taxonomy" id="42155"/>
    <lineage>
        <taxon>Eukaryota</taxon>
        <taxon>Metazoa</taxon>
        <taxon>Ecdysozoa</taxon>
        <taxon>Nematoda</taxon>
        <taxon>Chromadorea</taxon>
        <taxon>Rhabditida</taxon>
        <taxon>Spirurina</taxon>
        <taxon>Spiruromorpha</taxon>
        <taxon>Filarioidea</taxon>
        <taxon>Onchocercidae</taxon>
        <taxon>Brugia</taxon>
    </lineage>
</organism>
<protein>
    <submittedName>
        <fullName evidence="4">Polyprotein</fullName>
    </submittedName>
</protein>
<accession>A0A0R3QCF9</accession>
<dbReference type="WBParaSite" id="BTMF_0000403901-mRNA-1">
    <property type="protein sequence ID" value="BTMF_0000403901-mRNA-1"/>
    <property type="gene ID" value="BTMF_0000403901"/>
</dbReference>
<evidence type="ECO:0000256" key="1">
    <source>
        <dbReference type="SAM" id="MobiDB-lite"/>
    </source>
</evidence>
<feature type="region of interest" description="Disordered" evidence="1">
    <location>
        <begin position="1"/>
        <end position="21"/>
    </location>
</feature>
<dbReference type="Proteomes" id="UP000280834">
    <property type="component" value="Unassembled WGS sequence"/>
</dbReference>